<reference evidence="1 2" key="1">
    <citation type="submission" date="2019-07" db="EMBL/GenBank/DDBJ databases">
        <title>Rapid identification of Enteric Bacteria from Whole Genome Sequences (WGS) using Average Nucleotide Identity (ANI).</title>
        <authorList>
            <person name="Lane C."/>
        </authorList>
    </citation>
    <scope>NUCLEOTIDE SEQUENCE [LARGE SCALE GENOMIC DNA]</scope>
    <source>
        <strain evidence="1 2">2013D-9588</strain>
    </source>
</reference>
<protein>
    <recommendedName>
        <fullName evidence="3">Lipoprotein</fullName>
    </recommendedName>
</protein>
<organism evidence="1 2">
    <name type="scientific">Campylobacter lanienae</name>
    <dbReference type="NCBI Taxonomy" id="75658"/>
    <lineage>
        <taxon>Bacteria</taxon>
        <taxon>Pseudomonadati</taxon>
        <taxon>Campylobacterota</taxon>
        <taxon>Epsilonproteobacteria</taxon>
        <taxon>Campylobacterales</taxon>
        <taxon>Campylobacteraceae</taxon>
        <taxon>Campylobacter</taxon>
    </lineage>
</organism>
<evidence type="ECO:0000313" key="1">
    <source>
        <dbReference type="EMBL" id="TWO29637.1"/>
    </source>
</evidence>
<dbReference type="EMBL" id="VOAV01000014">
    <property type="protein sequence ID" value="TWO29637.1"/>
    <property type="molecule type" value="Genomic_DNA"/>
</dbReference>
<gene>
    <name evidence="1" type="ORF">XK09_03150</name>
</gene>
<proteinExistence type="predicted"/>
<evidence type="ECO:0008006" key="3">
    <source>
        <dbReference type="Google" id="ProtNLM"/>
    </source>
</evidence>
<name>A0ABY3G8Q1_9BACT</name>
<sequence length="680" mass="76776">MDIVLDIKMVIRALFLLIFLVVSLVADCDISSVVSLERDGISLIDKSIVNQNIQEHYKIKTSKIESNKQVAISITAQFDTLVSVSFTSATIAKFDYKISNSIQNNHLICNNTYQNDGHKSQDIILKSGENLLITFGVADMGLSDYEFESEIALNMLSPSQNSKSYESFGEIYTQIIGREFEVEFQTTSVMSDFEIWLNNRYKIYQSSTFSGGKIPLMIPNLPTIDYKNLYLIAKFKDQKANSKQIQSSKFNARVAKFKLENIPQNPKGGVKYRDFKLIALDYNDNVVTGYNGYFSGDFIGHTLENCVANLSSETIEFKDGVGVISTDKDGFIYPDIGVARIEFIDRQNSDKIHQGCLINSFTNDPNELGLIGCDAGISKDIAYFDYDKIVHTNTIFGSKFGLFGVMDENLSLSQYKDFMGVSANLEFQVRLSDNSVAKLFSAGCYGDDVSFSNSSRLSLHALSEPNDEHIYNSSENSYIISKNSFKNGIAKAWLKVSLPREKPQNPYKILSSDIDLNLTQKPNLSQDYSYLYYAKAYGDKLSQAVNYPYIAKIYFAIFCDNECQNIAKNSSEYSPVLDENMSGVSELRDYFVFKNFNISKDIVKFNSTLNSSDVIDGVMEIEINSEIKSEFEIDNTHFYGSDFVWVRLFKDSSWVGVGDFGEVMGIQNGQNIRYNRSIEW</sequence>
<keyword evidence="2" id="KW-1185">Reference proteome</keyword>
<dbReference type="Proteomes" id="UP000321599">
    <property type="component" value="Unassembled WGS sequence"/>
</dbReference>
<comment type="caution">
    <text evidence="1">The sequence shown here is derived from an EMBL/GenBank/DDBJ whole genome shotgun (WGS) entry which is preliminary data.</text>
</comment>
<evidence type="ECO:0000313" key="2">
    <source>
        <dbReference type="Proteomes" id="UP000321599"/>
    </source>
</evidence>
<dbReference type="RefSeq" id="WP_147498780.1">
    <property type="nucleotide sequence ID" value="NZ_VOAV01000014.1"/>
</dbReference>
<accession>A0ABY3G8Q1</accession>